<protein>
    <submittedName>
        <fullName evidence="7">Putative Type IV pilin PilA</fullName>
    </submittedName>
</protein>
<dbReference type="Proteomes" id="UP000248168">
    <property type="component" value="Unassembled WGS sequence"/>
</dbReference>
<dbReference type="InterPro" id="IPR045584">
    <property type="entry name" value="Pilin-like"/>
</dbReference>
<feature type="transmembrane region" description="Helical" evidence="6">
    <location>
        <begin position="12"/>
        <end position="35"/>
    </location>
</feature>
<reference evidence="8" key="1">
    <citation type="submission" date="2018-04" db="EMBL/GenBank/DDBJ databases">
        <authorList>
            <person name="Lucker S."/>
            <person name="Sakoula D."/>
        </authorList>
    </citation>
    <scope>NUCLEOTIDE SEQUENCE [LARGE SCALE GENOMIC DNA]</scope>
</reference>
<evidence type="ECO:0000256" key="6">
    <source>
        <dbReference type="SAM" id="Phobius"/>
    </source>
</evidence>
<dbReference type="GO" id="GO:0016020">
    <property type="term" value="C:membrane"/>
    <property type="evidence" value="ECO:0007669"/>
    <property type="project" value="UniProtKB-SubCell"/>
</dbReference>
<keyword evidence="4 6" id="KW-1133">Transmembrane helix</keyword>
<keyword evidence="5 6" id="KW-0472">Membrane</keyword>
<keyword evidence="3 6" id="KW-0812">Transmembrane</keyword>
<dbReference type="SUPFAM" id="SSF54523">
    <property type="entry name" value="Pili subunits"/>
    <property type="match status" value="1"/>
</dbReference>
<evidence type="ECO:0000256" key="4">
    <source>
        <dbReference type="ARBA" id="ARBA00022989"/>
    </source>
</evidence>
<evidence type="ECO:0000256" key="1">
    <source>
        <dbReference type="ARBA" id="ARBA00004167"/>
    </source>
</evidence>
<comment type="subcellular location">
    <subcellularLocation>
        <location evidence="1">Membrane</location>
        <topology evidence="1">Single-pass membrane protein</topology>
    </subcellularLocation>
</comment>
<organism evidence="7 8">
    <name type="scientific">Nitrospira lenta</name>
    <dbReference type="NCBI Taxonomy" id="1436998"/>
    <lineage>
        <taxon>Bacteria</taxon>
        <taxon>Pseudomonadati</taxon>
        <taxon>Nitrospirota</taxon>
        <taxon>Nitrospiria</taxon>
        <taxon>Nitrospirales</taxon>
        <taxon>Nitrospiraceae</taxon>
        <taxon>Nitrospira</taxon>
    </lineage>
</organism>
<dbReference type="Pfam" id="PF07963">
    <property type="entry name" value="N_methyl"/>
    <property type="match status" value="1"/>
</dbReference>
<evidence type="ECO:0000256" key="2">
    <source>
        <dbReference type="ARBA" id="ARBA00022481"/>
    </source>
</evidence>
<dbReference type="RefSeq" id="WP_121990108.1">
    <property type="nucleotide sequence ID" value="NZ_OUNR01000017.1"/>
</dbReference>
<dbReference type="NCBIfam" id="TIGR02532">
    <property type="entry name" value="IV_pilin_GFxxxE"/>
    <property type="match status" value="1"/>
</dbReference>
<evidence type="ECO:0000256" key="5">
    <source>
        <dbReference type="ARBA" id="ARBA00023136"/>
    </source>
</evidence>
<gene>
    <name evidence="7" type="ORF">NITLEN_40367</name>
</gene>
<keyword evidence="2" id="KW-0488">Methylation</keyword>
<dbReference type="Gene3D" id="3.30.700.10">
    <property type="entry name" value="Glycoprotein, Type 4 Pilin"/>
    <property type="match status" value="1"/>
</dbReference>
<dbReference type="PANTHER" id="PTHR30093:SF44">
    <property type="entry name" value="TYPE II SECRETION SYSTEM CORE PROTEIN G"/>
    <property type="match status" value="1"/>
</dbReference>
<dbReference type="EMBL" id="OUNR01000017">
    <property type="protein sequence ID" value="SPP65894.1"/>
    <property type="molecule type" value="Genomic_DNA"/>
</dbReference>
<evidence type="ECO:0000313" key="8">
    <source>
        <dbReference type="Proteomes" id="UP000248168"/>
    </source>
</evidence>
<sequence>MFKALRKQEGFTLIELMIVVAIIGILAAIAIPNFLTYQIKSRQSEAKANLMAIKTSEVSWQGERGCFLTTAAWPAAAVPAAGTKNTPSSWFLPAAPAVSANPTWCVGAAGAGVTTGSFADLGFVPSGLVMFNYATGTYAASHSSCMGPVAVPAANITREPGTVDGGVASSGFRATAASNLDGDGTISVWASSDGQGAQDCTTGIY</sequence>
<keyword evidence="8" id="KW-1185">Reference proteome</keyword>
<proteinExistence type="predicted"/>
<accession>A0A330LAH6</accession>
<dbReference type="AlphaFoldDB" id="A0A330LAH6"/>
<dbReference type="PROSITE" id="PS00409">
    <property type="entry name" value="PROKAR_NTER_METHYL"/>
    <property type="match status" value="1"/>
</dbReference>
<name>A0A330LAH6_9BACT</name>
<evidence type="ECO:0000313" key="7">
    <source>
        <dbReference type="EMBL" id="SPP65894.1"/>
    </source>
</evidence>
<dbReference type="InParanoid" id="A0A330LAH6"/>
<dbReference type="PANTHER" id="PTHR30093">
    <property type="entry name" value="GENERAL SECRETION PATHWAY PROTEIN G"/>
    <property type="match status" value="1"/>
</dbReference>
<evidence type="ECO:0000256" key="3">
    <source>
        <dbReference type="ARBA" id="ARBA00022692"/>
    </source>
</evidence>
<dbReference type="OrthoDB" id="5422085at2"/>
<dbReference type="InterPro" id="IPR012902">
    <property type="entry name" value="N_methyl_site"/>
</dbReference>